<feature type="region of interest" description="Disordered" evidence="6">
    <location>
        <begin position="1"/>
        <end position="46"/>
    </location>
</feature>
<sequence>MARPSSSSKQRDPMDPVRASPIPSECQSPPLPRTPHHRTSHEDVSTGQLLQPQFVPAQHGAPHQTFSVDLAFPRLPGTAIEPSPTANTWLDEGEQKMTFAQLIYIALQSKETKAMGLGELYHWFEQNTWRANKGGEGWKNSVRSNLSVNKAFQRVERKGSLWQLAEAGLTEFQPTRKPRTDRRASRRKKAEGSYKWKISVASPSPSCAPTLQDHSKENVGRYVHWPYCSCLCGRQQFCWTDVNDMLPLCAPTAFAPMSTSMGVGSSPPSETSVQWEI</sequence>
<protein>
    <recommendedName>
        <fullName evidence="7">Fork-head domain-containing protein</fullName>
    </recommendedName>
</protein>
<dbReference type="PANTHER" id="PTHR46078:SF2">
    <property type="entry name" value="FORK-HEAD DOMAIN-CONTAINING PROTEIN"/>
    <property type="match status" value="1"/>
</dbReference>
<dbReference type="GO" id="GO:0000981">
    <property type="term" value="F:DNA-binding transcription factor activity, RNA polymerase II-specific"/>
    <property type="evidence" value="ECO:0007669"/>
    <property type="project" value="TreeGrafter"/>
</dbReference>
<keyword evidence="9" id="KW-1185">Reference proteome</keyword>
<dbReference type="GO" id="GO:0005634">
    <property type="term" value="C:nucleus"/>
    <property type="evidence" value="ECO:0007669"/>
    <property type="project" value="UniProtKB-SubCell"/>
</dbReference>
<comment type="subcellular location">
    <subcellularLocation>
        <location evidence="5">Nucleus</location>
    </subcellularLocation>
</comment>
<dbReference type="RefSeq" id="XP_060421647.1">
    <property type="nucleotide sequence ID" value="XM_060569376.1"/>
</dbReference>
<dbReference type="SUPFAM" id="SSF46785">
    <property type="entry name" value="Winged helix' DNA-binding domain"/>
    <property type="match status" value="1"/>
</dbReference>
<keyword evidence="2 5" id="KW-0238">DNA-binding</keyword>
<dbReference type="SMART" id="SM00339">
    <property type="entry name" value="FH"/>
    <property type="match status" value="1"/>
</dbReference>
<proteinExistence type="predicted"/>
<evidence type="ECO:0000259" key="7">
    <source>
        <dbReference type="PROSITE" id="PS50039"/>
    </source>
</evidence>
<organism evidence="8 9">
    <name type="scientific">Colletotrichum godetiae</name>
    <dbReference type="NCBI Taxonomy" id="1209918"/>
    <lineage>
        <taxon>Eukaryota</taxon>
        <taxon>Fungi</taxon>
        <taxon>Dikarya</taxon>
        <taxon>Ascomycota</taxon>
        <taxon>Pezizomycotina</taxon>
        <taxon>Sordariomycetes</taxon>
        <taxon>Hypocreomycetidae</taxon>
        <taxon>Glomerellales</taxon>
        <taxon>Glomerellaceae</taxon>
        <taxon>Colletotrichum</taxon>
        <taxon>Colletotrichum acutatum species complex</taxon>
    </lineage>
</organism>
<comment type="caution">
    <text evidence="8">The sequence shown here is derived from an EMBL/GenBank/DDBJ whole genome shotgun (WGS) entry which is preliminary data.</text>
</comment>
<dbReference type="AlphaFoldDB" id="A0AAJ0EPW5"/>
<evidence type="ECO:0000256" key="3">
    <source>
        <dbReference type="ARBA" id="ARBA00023163"/>
    </source>
</evidence>
<keyword evidence="1" id="KW-0805">Transcription regulation</keyword>
<dbReference type="InterPro" id="IPR045912">
    <property type="entry name" value="FOXJ2/3-like"/>
</dbReference>
<dbReference type="PANTHER" id="PTHR46078">
    <property type="entry name" value="FORKHEAD BOX PROTEIN J2 FAMILY MEMBER"/>
    <property type="match status" value="1"/>
</dbReference>
<evidence type="ECO:0000256" key="4">
    <source>
        <dbReference type="ARBA" id="ARBA00023242"/>
    </source>
</evidence>
<evidence type="ECO:0000256" key="5">
    <source>
        <dbReference type="PROSITE-ProRule" id="PRU00089"/>
    </source>
</evidence>
<dbReference type="InterPro" id="IPR001766">
    <property type="entry name" value="Fork_head_dom"/>
</dbReference>
<dbReference type="Gene3D" id="1.10.10.10">
    <property type="entry name" value="Winged helix-like DNA-binding domain superfamily/Winged helix DNA-binding domain"/>
    <property type="match status" value="1"/>
</dbReference>
<reference evidence="8" key="1">
    <citation type="submission" date="2021-06" db="EMBL/GenBank/DDBJ databases">
        <title>Comparative genomics, transcriptomics and evolutionary studies reveal genomic signatures of adaptation to plant cell wall in hemibiotrophic fungi.</title>
        <authorList>
            <consortium name="DOE Joint Genome Institute"/>
            <person name="Baroncelli R."/>
            <person name="Diaz J.F."/>
            <person name="Benocci T."/>
            <person name="Peng M."/>
            <person name="Battaglia E."/>
            <person name="Haridas S."/>
            <person name="Andreopoulos W."/>
            <person name="Labutti K."/>
            <person name="Pangilinan J."/>
            <person name="Floch G.L."/>
            <person name="Makela M.R."/>
            <person name="Henrissat B."/>
            <person name="Grigoriev I.V."/>
            <person name="Crouch J.A."/>
            <person name="De Vries R.P."/>
            <person name="Sukno S.A."/>
            <person name="Thon M.R."/>
        </authorList>
    </citation>
    <scope>NUCLEOTIDE SEQUENCE</scope>
    <source>
        <strain evidence="8">CBS 193.32</strain>
    </source>
</reference>
<dbReference type="PROSITE" id="PS50039">
    <property type="entry name" value="FORK_HEAD_3"/>
    <property type="match status" value="1"/>
</dbReference>
<dbReference type="EMBL" id="JAHMHR010000114">
    <property type="protein sequence ID" value="KAK1656883.1"/>
    <property type="molecule type" value="Genomic_DNA"/>
</dbReference>
<feature type="DNA-binding region" description="Fork-head" evidence="5">
    <location>
        <begin position="94"/>
        <end position="190"/>
    </location>
</feature>
<keyword evidence="3" id="KW-0804">Transcription</keyword>
<accession>A0AAJ0EPW5</accession>
<evidence type="ECO:0000256" key="6">
    <source>
        <dbReference type="SAM" id="MobiDB-lite"/>
    </source>
</evidence>
<feature type="domain" description="Fork-head" evidence="7">
    <location>
        <begin position="94"/>
        <end position="190"/>
    </location>
</feature>
<name>A0AAJ0EPW5_9PEZI</name>
<evidence type="ECO:0000256" key="1">
    <source>
        <dbReference type="ARBA" id="ARBA00023015"/>
    </source>
</evidence>
<dbReference type="Proteomes" id="UP001224890">
    <property type="component" value="Unassembled WGS sequence"/>
</dbReference>
<gene>
    <name evidence="8" type="ORF">BDP55DRAFT_55424</name>
</gene>
<dbReference type="InterPro" id="IPR036388">
    <property type="entry name" value="WH-like_DNA-bd_sf"/>
</dbReference>
<evidence type="ECO:0000313" key="8">
    <source>
        <dbReference type="EMBL" id="KAK1656883.1"/>
    </source>
</evidence>
<dbReference type="GeneID" id="85453902"/>
<dbReference type="InterPro" id="IPR036390">
    <property type="entry name" value="WH_DNA-bd_sf"/>
</dbReference>
<dbReference type="Pfam" id="PF00250">
    <property type="entry name" value="Forkhead"/>
    <property type="match status" value="1"/>
</dbReference>
<evidence type="ECO:0000256" key="2">
    <source>
        <dbReference type="ARBA" id="ARBA00023125"/>
    </source>
</evidence>
<evidence type="ECO:0000313" key="9">
    <source>
        <dbReference type="Proteomes" id="UP001224890"/>
    </source>
</evidence>
<dbReference type="GO" id="GO:0000978">
    <property type="term" value="F:RNA polymerase II cis-regulatory region sequence-specific DNA binding"/>
    <property type="evidence" value="ECO:0007669"/>
    <property type="project" value="TreeGrafter"/>
</dbReference>
<keyword evidence="4 5" id="KW-0539">Nucleus</keyword>